<feature type="region of interest" description="Disordered" evidence="13">
    <location>
        <begin position="316"/>
        <end position="335"/>
    </location>
</feature>
<comment type="catalytic activity">
    <reaction evidence="11 12">
        <text>GTP + AH2 + S-adenosyl-L-methionine = (8S)-3',8-cyclo-7,8-dihydroguanosine 5'-triphosphate + 5'-deoxyadenosine + L-methionine + A + H(+)</text>
        <dbReference type="Rhea" id="RHEA:49576"/>
        <dbReference type="ChEBI" id="CHEBI:13193"/>
        <dbReference type="ChEBI" id="CHEBI:15378"/>
        <dbReference type="ChEBI" id="CHEBI:17319"/>
        <dbReference type="ChEBI" id="CHEBI:17499"/>
        <dbReference type="ChEBI" id="CHEBI:37565"/>
        <dbReference type="ChEBI" id="CHEBI:57844"/>
        <dbReference type="ChEBI" id="CHEBI:59789"/>
        <dbReference type="ChEBI" id="CHEBI:131766"/>
        <dbReference type="EC" id="4.1.99.22"/>
    </reaction>
</comment>
<dbReference type="RefSeq" id="WP_189582403.1">
    <property type="nucleotide sequence ID" value="NZ_BMYV01000001.1"/>
</dbReference>
<dbReference type="EMBL" id="BMYV01000001">
    <property type="protein sequence ID" value="GGX62755.1"/>
    <property type="molecule type" value="Genomic_DNA"/>
</dbReference>
<dbReference type="InterPro" id="IPR013483">
    <property type="entry name" value="MoaA"/>
</dbReference>
<dbReference type="Proteomes" id="UP000600865">
    <property type="component" value="Unassembled WGS sequence"/>
</dbReference>
<proteinExistence type="inferred from homology"/>
<evidence type="ECO:0000256" key="12">
    <source>
        <dbReference type="HAMAP-Rule" id="MF_01225"/>
    </source>
</evidence>
<dbReference type="SMART" id="SM00729">
    <property type="entry name" value="Elp3"/>
    <property type="match status" value="1"/>
</dbReference>
<dbReference type="GO" id="GO:0046872">
    <property type="term" value="F:metal ion binding"/>
    <property type="evidence" value="ECO:0007669"/>
    <property type="project" value="UniProtKB-KW"/>
</dbReference>
<feature type="binding site" evidence="12">
    <location>
        <begin position="267"/>
        <end position="269"/>
    </location>
    <ligand>
        <name>GTP</name>
        <dbReference type="ChEBI" id="CHEBI:37565"/>
    </ligand>
</feature>
<dbReference type="PROSITE" id="PS01305">
    <property type="entry name" value="MOAA_NIFB_PQQE"/>
    <property type="match status" value="1"/>
</dbReference>
<feature type="binding site" evidence="12">
    <location>
        <position position="30"/>
    </location>
    <ligand>
        <name>[4Fe-4S] cluster</name>
        <dbReference type="ChEBI" id="CHEBI:49883"/>
        <label>1</label>
        <note>4Fe-4S-S-AdoMet</note>
    </ligand>
</feature>
<dbReference type="GO" id="GO:0061798">
    <property type="term" value="F:GTP 3',8'-cyclase activity"/>
    <property type="evidence" value="ECO:0007669"/>
    <property type="project" value="UniProtKB-UniRule"/>
</dbReference>
<dbReference type="SFLD" id="SFLDG01067">
    <property type="entry name" value="SPASM/twitch_domain_containing"/>
    <property type="match status" value="1"/>
</dbReference>
<name>A0A918KIT5_9PROT</name>
<evidence type="ECO:0000256" key="13">
    <source>
        <dbReference type="SAM" id="MobiDB-lite"/>
    </source>
</evidence>
<dbReference type="InterPro" id="IPR007197">
    <property type="entry name" value="rSAM"/>
</dbReference>
<dbReference type="InterPro" id="IPR050105">
    <property type="entry name" value="MoCo_biosynth_MoaA/MoaC"/>
</dbReference>
<feature type="binding site" evidence="12">
    <location>
        <position position="37"/>
    </location>
    <ligand>
        <name>[4Fe-4S] cluster</name>
        <dbReference type="ChEBI" id="CHEBI:49883"/>
        <label>1</label>
        <note>4Fe-4S-S-AdoMet</note>
    </ligand>
</feature>
<evidence type="ECO:0000256" key="7">
    <source>
        <dbReference type="ARBA" id="ARBA00023014"/>
    </source>
</evidence>
<dbReference type="GO" id="GO:0005525">
    <property type="term" value="F:GTP binding"/>
    <property type="evidence" value="ECO:0007669"/>
    <property type="project" value="UniProtKB-UniRule"/>
</dbReference>
<dbReference type="CDD" id="cd01335">
    <property type="entry name" value="Radical_SAM"/>
    <property type="match status" value="1"/>
</dbReference>
<keyword evidence="6 12" id="KW-0408">Iron</keyword>
<dbReference type="SFLD" id="SFLDG01383">
    <property type="entry name" value="cyclic_pyranopterin_phosphate"/>
    <property type="match status" value="1"/>
</dbReference>
<evidence type="ECO:0000256" key="8">
    <source>
        <dbReference type="ARBA" id="ARBA00023134"/>
    </source>
</evidence>
<evidence type="ECO:0000259" key="14">
    <source>
        <dbReference type="PROSITE" id="PS51918"/>
    </source>
</evidence>
<dbReference type="GO" id="GO:1904047">
    <property type="term" value="F:S-adenosyl-L-methionine binding"/>
    <property type="evidence" value="ECO:0007669"/>
    <property type="project" value="UniProtKB-UniRule"/>
</dbReference>
<evidence type="ECO:0000256" key="2">
    <source>
        <dbReference type="ARBA" id="ARBA00022485"/>
    </source>
</evidence>
<keyword evidence="10 12" id="KW-0456">Lyase</keyword>
<evidence type="ECO:0000256" key="4">
    <source>
        <dbReference type="ARBA" id="ARBA00022723"/>
    </source>
</evidence>
<dbReference type="NCBIfam" id="TIGR02666">
    <property type="entry name" value="moaA"/>
    <property type="match status" value="1"/>
</dbReference>
<feature type="binding site" evidence="12">
    <location>
        <position position="76"/>
    </location>
    <ligand>
        <name>S-adenosyl-L-methionine</name>
        <dbReference type="ChEBI" id="CHEBI:59789"/>
    </ligand>
</feature>
<dbReference type="SFLD" id="SFLDG01386">
    <property type="entry name" value="main_SPASM_domain-containing"/>
    <property type="match status" value="1"/>
</dbReference>
<dbReference type="SFLD" id="SFLDS00029">
    <property type="entry name" value="Radical_SAM"/>
    <property type="match status" value="1"/>
</dbReference>
<evidence type="ECO:0000313" key="15">
    <source>
        <dbReference type="EMBL" id="GGX62755.1"/>
    </source>
</evidence>
<dbReference type="HAMAP" id="MF_01225_B">
    <property type="entry name" value="MoaA_B"/>
    <property type="match status" value="1"/>
</dbReference>
<evidence type="ECO:0000256" key="1">
    <source>
        <dbReference type="ARBA" id="ARBA00012167"/>
    </source>
</evidence>
<evidence type="ECO:0000256" key="6">
    <source>
        <dbReference type="ARBA" id="ARBA00023004"/>
    </source>
</evidence>
<feature type="binding site" evidence="12">
    <location>
        <position position="165"/>
    </location>
    <ligand>
        <name>GTP</name>
        <dbReference type="ChEBI" id="CHEBI:37565"/>
    </ligand>
</feature>
<keyword evidence="5 12" id="KW-0547">Nucleotide-binding</keyword>
<organism evidence="15 16">
    <name type="scientific">Litorimonas cladophorae</name>
    <dbReference type="NCBI Taxonomy" id="1220491"/>
    <lineage>
        <taxon>Bacteria</taxon>
        <taxon>Pseudomonadati</taxon>
        <taxon>Pseudomonadota</taxon>
        <taxon>Alphaproteobacteria</taxon>
        <taxon>Maricaulales</taxon>
        <taxon>Robiginitomaculaceae</taxon>
    </lineage>
</organism>
<dbReference type="InterPro" id="IPR013785">
    <property type="entry name" value="Aldolase_TIM"/>
</dbReference>
<feature type="domain" description="Radical SAM core" evidence="14">
    <location>
        <begin position="14"/>
        <end position="239"/>
    </location>
</feature>
<dbReference type="InterPro" id="IPR000385">
    <property type="entry name" value="MoaA_NifB_PqqE_Fe-S-bd_CS"/>
</dbReference>
<evidence type="ECO:0000313" key="16">
    <source>
        <dbReference type="Proteomes" id="UP000600865"/>
    </source>
</evidence>
<dbReference type="EC" id="4.1.99.22" evidence="1 12"/>
<accession>A0A918KIT5</accession>
<keyword evidence="2 12" id="KW-0004">4Fe-4S</keyword>
<keyword evidence="8 12" id="KW-0342">GTP-binding</keyword>
<comment type="function">
    <text evidence="12">Catalyzes the cyclization of GTP to (8S)-3',8-cyclo-7,8-dihydroguanosine 5'-triphosphate.</text>
</comment>
<dbReference type="InterPro" id="IPR058240">
    <property type="entry name" value="rSAM_sf"/>
</dbReference>
<feature type="binding site" evidence="12">
    <location>
        <position position="36"/>
    </location>
    <ligand>
        <name>S-adenosyl-L-methionine</name>
        <dbReference type="ChEBI" id="CHEBI:59789"/>
    </ligand>
</feature>
<dbReference type="GO" id="GO:0051539">
    <property type="term" value="F:4 iron, 4 sulfur cluster binding"/>
    <property type="evidence" value="ECO:0007669"/>
    <property type="project" value="UniProtKB-UniRule"/>
</dbReference>
<dbReference type="PANTHER" id="PTHR22960:SF0">
    <property type="entry name" value="MOLYBDENUM COFACTOR BIOSYNTHESIS PROTEIN 1"/>
    <property type="match status" value="1"/>
</dbReference>
<gene>
    <name evidence="12 15" type="primary">moaA</name>
    <name evidence="15" type="ORF">GCM10011309_10910</name>
</gene>
<feature type="binding site" evidence="12">
    <location>
        <position position="105"/>
    </location>
    <ligand>
        <name>GTP</name>
        <dbReference type="ChEBI" id="CHEBI:37565"/>
    </ligand>
</feature>
<dbReference type="InterPro" id="IPR040064">
    <property type="entry name" value="MoaA-like"/>
</dbReference>
<evidence type="ECO:0000256" key="3">
    <source>
        <dbReference type="ARBA" id="ARBA00022691"/>
    </source>
</evidence>
<dbReference type="Pfam" id="PF04055">
    <property type="entry name" value="Radical_SAM"/>
    <property type="match status" value="1"/>
</dbReference>
<feature type="binding site" evidence="12">
    <location>
        <position position="72"/>
    </location>
    <ligand>
        <name>GTP</name>
        <dbReference type="ChEBI" id="CHEBI:37565"/>
    </ligand>
</feature>
<comment type="caution">
    <text evidence="15">The sequence shown here is derived from an EMBL/GenBank/DDBJ whole genome shotgun (WGS) entry which is preliminary data.</text>
</comment>
<dbReference type="PANTHER" id="PTHR22960">
    <property type="entry name" value="MOLYBDOPTERIN COFACTOR SYNTHESIS PROTEIN A"/>
    <property type="match status" value="1"/>
</dbReference>
<keyword evidence="4 12" id="KW-0479">Metal-binding</keyword>
<dbReference type="Pfam" id="PF06463">
    <property type="entry name" value="Mob_synth_C"/>
    <property type="match status" value="1"/>
</dbReference>
<dbReference type="AlphaFoldDB" id="A0A918KIT5"/>
<comment type="pathway">
    <text evidence="12">Cofactor biosynthesis; molybdopterin biosynthesis.</text>
</comment>
<dbReference type="InterPro" id="IPR006638">
    <property type="entry name" value="Elp3/MiaA/NifB-like_rSAM"/>
</dbReference>
<comment type="cofactor">
    <cofactor evidence="12">
        <name>[4Fe-4S] cluster</name>
        <dbReference type="ChEBI" id="CHEBI:49883"/>
    </cofactor>
    <text evidence="12">Binds 2 [4Fe-4S] clusters. Binds 1 [4Fe-4S] cluster coordinated with 3 cysteines and an exchangeable S-adenosyl-L-methionine and 1 [4Fe-4S] cluster coordinated with 3 cysteines and the GTP-derived substrate.</text>
</comment>
<feature type="binding site" evidence="12">
    <location>
        <position position="265"/>
    </location>
    <ligand>
        <name>[4Fe-4S] cluster</name>
        <dbReference type="ChEBI" id="CHEBI:49883"/>
        <label>2</label>
        <note>4Fe-4S-substrate</note>
    </ligand>
</feature>
<feature type="binding site" evidence="12">
    <location>
        <position position="199"/>
    </location>
    <ligand>
        <name>S-adenosyl-L-methionine</name>
        <dbReference type="ChEBI" id="CHEBI:59789"/>
    </ligand>
</feature>
<evidence type="ECO:0000256" key="9">
    <source>
        <dbReference type="ARBA" id="ARBA00023150"/>
    </source>
</evidence>
<dbReference type="SUPFAM" id="SSF102114">
    <property type="entry name" value="Radical SAM enzymes"/>
    <property type="match status" value="1"/>
</dbReference>
<dbReference type="InterPro" id="IPR010505">
    <property type="entry name" value="MoaA_twitch"/>
</dbReference>
<feature type="binding site" evidence="12">
    <location>
        <position position="23"/>
    </location>
    <ligand>
        <name>GTP</name>
        <dbReference type="ChEBI" id="CHEBI:37565"/>
    </ligand>
</feature>
<comment type="subunit">
    <text evidence="12">Monomer and homodimer.</text>
</comment>
<comment type="similarity">
    <text evidence="12">Belongs to the radical SAM superfamily. MoaA family.</text>
</comment>
<dbReference type="Gene3D" id="3.20.20.70">
    <property type="entry name" value="Aldolase class I"/>
    <property type="match status" value="1"/>
</dbReference>
<evidence type="ECO:0000256" key="11">
    <source>
        <dbReference type="ARBA" id="ARBA00048697"/>
    </source>
</evidence>
<feature type="binding site" evidence="12">
    <location>
        <position position="279"/>
    </location>
    <ligand>
        <name>[4Fe-4S] cluster</name>
        <dbReference type="ChEBI" id="CHEBI:49883"/>
        <label>2</label>
        <note>4Fe-4S-substrate</note>
    </ligand>
</feature>
<keyword evidence="16" id="KW-1185">Reference proteome</keyword>
<feature type="binding site" evidence="12">
    <location>
        <position position="34"/>
    </location>
    <ligand>
        <name>[4Fe-4S] cluster</name>
        <dbReference type="ChEBI" id="CHEBI:49883"/>
        <label>1</label>
        <note>4Fe-4S-S-AdoMet</note>
    </ligand>
</feature>
<sequence length="335" mass="37225">MTKTLNPSAPLIDPFGRAITYLRLSVTDRCDLRCTYCMAENMTFLPKSDLLDAVELDTVASAFIARGVRKIRITGGEPLVRRNTIDIMHRISRHLGDGLDELTLTTNGTQLEKYAEALVKVGVRRINISLDTLDPISFSRITRGGRLQQVLDGIAAAQSHGLKIKLNVVVLKHENLEQLPSIIEWAHRRDIEVTLIEAMPMGEIEEDRFDQYTPLSDVQKNLAKNWTLSRDSYRTGGPSDYWRVEETGGRLGFITPMSNNFCGGCNRVRLTCTGRLFLCLGQSDDADLRAVLRGGGDIHAALDEAIARKPKSHDFLIDAPGQRPAVPRHMSMTGG</sequence>
<feature type="binding site" evidence="12">
    <location>
        <position position="129"/>
    </location>
    <ligand>
        <name>S-adenosyl-L-methionine</name>
        <dbReference type="ChEBI" id="CHEBI:59789"/>
    </ligand>
</feature>
<keyword evidence="9 12" id="KW-0501">Molybdenum cofactor biosynthesis</keyword>
<reference evidence="15 16" key="1">
    <citation type="journal article" date="2014" name="Int. J. Syst. Evol. Microbiol.">
        <title>Complete genome sequence of Corynebacterium casei LMG S-19264T (=DSM 44701T), isolated from a smear-ripened cheese.</title>
        <authorList>
            <consortium name="US DOE Joint Genome Institute (JGI-PGF)"/>
            <person name="Walter F."/>
            <person name="Albersmeier A."/>
            <person name="Kalinowski J."/>
            <person name="Ruckert C."/>
        </authorList>
    </citation>
    <scope>NUCLEOTIDE SEQUENCE [LARGE SCALE GENOMIC DNA]</scope>
    <source>
        <strain evidence="15 16">KCTC 23968</strain>
    </source>
</reference>
<keyword evidence="7 12" id="KW-0411">Iron-sulfur</keyword>
<dbReference type="CDD" id="cd21117">
    <property type="entry name" value="Twitch_MoaA"/>
    <property type="match status" value="1"/>
</dbReference>
<dbReference type="GO" id="GO:0006777">
    <property type="term" value="P:Mo-molybdopterin cofactor biosynthetic process"/>
    <property type="evidence" value="ECO:0007669"/>
    <property type="project" value="UniProtKB-UniRule"/>
</dbReference>
<evidence type="ECO:0000256" key="5">
    <source>
        <dbReference type="ARBA" id="ARBA00022741"/>
    </source>
</evidence>
<dbReference type="GO" id="GO:0061799">
    <property type="term" value="F:cyclic pyranopterin monophosphate synthase activity"/>
    <property type="evidence" value="ECO:0007669"/>
    <property type="project" value="TreeGrafter"/>
</dbReference>
<protein>
    <recommendedName>
        <fullName evidence="1 12">GTP 3',8-cyclase</fullName>
        <ecNumber evidence="1 12">4.1.99.22</ecNumber>
    </recommendedName>
    <alternativeName>
        <fullName evidence="12">Molybdenum cofactor biosynthesis protein A</fullName>
    </alternativeName>
</protein>
<keyword evidence="3 12" id="KW-0949">S-adenosyl-L-methionine</keyword>
<evidence type="ECO:0000256" key="10">
    <source>
        <dbReference type="ARBA" id="ARBA00023239"/>
    </source>
</evidence>
<feature type="binding site" evidence="12">
    <location>
        <position position="262"/>
    </location>
    <ligand>
        <name>[4Fe-4S] cluster</name>
        <dbReference type="ChEBI" id="CHEBI:49883"/>
        <label>2</label>
        <note>4Fe-4S-substrate</note>
    </ligand>
</feature>
<dbReference type="PROSITE" id="PS51918">
    <property type="entry name" value="RADICAL_SAM"/>
    <property type="match status" value="1"/>
</dbReference>